<dbReference type="InterPro" id="IPR039424">
    <property type="entry name" value="SBP_5"/>
</dbReference>
<dbReference type="PANTHER" id="PTHR30290:SF83">
    <property type="entry name" value="ABC TRANSPORTER SUBSTRATE-BINDING PROTEIN"/>
    <property type="match status" value="1"/>
</dbReference>
<dbReference type="PROSITE" id="PS51257">
    <property type="entry name" value="PROKAR_LIPOPROTEIN"/>
    <property type="match status" value="1"/>
</dbReference>
<sequence length="590" mass="65018">MRSKELKRQARFIAVGGVAMALLVTGCAENTGDNGEGAQEHEQNTLDIIGTAEDSVGPATPVEGAVEGGEITFIQNSDMAHLDPARNYVSTSMMVGQGLLYRTLTGYREDGDGSRKVVGDLATDPGTDVNGDCTVWEYTLKDGLKYEDGTDITADHVAYGISRAMATEENDEGERVPMYPEGAQFLLDWLDPANEYVGPYEGEETAPGIAVDGNKITFTFDSPRCETPFAVAMPTTAPIPPDKDTKGEFDQMPFSSGPYKIEERVFEERTVLVRNEHWDANTDPIRHAYVDSFVFEYGTQPEDITTRLAANASGDENLATFTPVDSSQLSNIVGNKAEYEGRYLEGPRKYTSYLNINMNRVTDLAVRQAINHAFNRDRWVQVNGGEYSVLPNTTLMGPTVPGYVDYDVYPYDVEKAKELLGGETIQLRYAHADTATEGRIAAAMVDEFAKAGIEIEAVPIDPLDWYGQIADPDNSFDLYWSSWGEDWPSGSTVFPPLYHSRSIPVENNYPFINVPELDQKIEDLESSSAGFEETAAQWGELGKEIMEKYAPVIPTDIAYGVWISGSNVGGHYLSENISTLDVTKLFVREP</sequence>
<dbReference type="CDD" id="cd08506">
    <property type="entry name" value="PBP2_clavulanate_OppA2"/>
    <property type="match status" value="1"/>
</dbReference>
<dbReference type="SUPFAM" id="SSF53850">
    <property type="entry name" value="Periplasmic binding protein-like II"/>
    <property type="match status" value="1"/>
</dbReference>
<dbReference type="Pfam" id="PF00496">
    <property type="entry name" value="SBP_bac_5"/>
    <property type="match status" value="1"/>
</dbReference>
<dbReference type="PANTHER" id="PTHR30290">
    <property type="entry name" value="PERIPLASMIC BINDING COMPONENT OF ABC TRANSPORTER"/>
    <property type="match status" value="1"/>
</dbReference>
<dbReference type="Proteomes" id="UP000321617">
    <property type="component" value="Unassembled WGS sequence"/>
</dbReference>
<gene>
    <name evidence="2" type="ORF">LX16_5102</name>
</gene>
<dbReference type="GO" id="GO:0015833">
    <property type="term" value="P:peptide transport"/>
    <property type="evidence" value="ECO:0007669"/>
    <property type="project" value="TreeGrafter"/>
</dbReference>
<proteinExistence type="predicted"/>
<evidence type="ECO:0000259" key="1">
    <source>
        <dbReference type="Pfam" id="PF00496"/>
    </source>
</evidence>
<dbReference type="GO" id="GO:1904680">
    <property type="term" value="F:peptide transmembrane transporter activity"/>
    <property type="evidence" value="ECO:0007669"/>
    <property type="project" value="TreeGrafter"/>
</dbReference>
<dbReference type="AlphaFoldDB" id="A0A562UPU4"/>
<dbReference type="GO" id="GO:0043190">
    <property type="term" value="C:ATP-binding cassette (ABC) transporter complex"/>
    <property type="evidence" value="ECO:0007669"/>
    <property type="project" value="InterPro"/>
</dbReference>
<reference evidence="2 3" key="1">
    <citation type="journal article" date="2013" name="Stand. Genomic Sci.">
        <title>Genomic Encyclopedia of Type Strains, Phase I: The one thousand microbial genomes (KMG-I) project.</title>
        <authorList>
            <person name="Kyrpides N.C."/>
            <person name="Woyke T."/>
            <person name="Eisen J.A."/>
            <person name="Garrity G."/>
            <person name="Lilburn T.G."/>
            <person name="Beck B.J."/>
            <person name="Whitman W.B."/>
            <person name="Hugenholtz P."/>
            <person name="Klenk H.P."/>
        </authorList>
    </citation>
    <scope>NUCLEOTIDE SEQUENCE [LARGE SCALE GENOMIC DNA]</scope>
    <source>
        <strain evidence="2 3">DSM 45044</strain>
    </source>
</reference>
<dbReference type="EMBL" id="VLLL01000011">
    <property type="protein sequence ID" value="TWJ07616.1"/>
    <property type="molecule type" value="Genomic_DNA"/>
</dbReference>
<dbReference type="PIRSF" id="PIRSF002741">
    <property type="entry name" value="MppA"/>
    <property type="match status" value="1"/>
</dbReference>
<accession>A0A562UPU4</accession>
<dbReference type="GO" id="GO:0042597">
    <property type="term" value="C:periplasmic space"/>
    <property type="evidence" value="ECO:0007669"/>
    <property type="project" value="UniProtKB-ARBA"/>
</dbReference>
<keyword evidence="3" id="KW-1185">Reference proteome</keyword>
<comment type="caution">
    <text evidence="2">The sequence shown here is derived from an EMBL/GenBank/DDBJ whole genome shotgun (WGS) entry which is preliminary data.</text>
</comment>
<dbReference type="InterPro" id="IPR000914">
    <property type="entry name" value="SBP_5_dom"/>
</dbReference>
<evidence type="ECO:0000313" key="2">
    <source>
        <dbReference type="EMBL" id="TWJ07616.1"/>
    </source>
</evidence>
<name>A0A562UPU4_9ACTN</name>
<dbReference type="Gene3D" id="3.10.105.10">
    <property type="entry name" value="Dipeptide-binding Protein, Domain 3"/>
    <property type="match status" value="1"/>
</dbReference>
<protein>
    <submittedName>
        <fullName evidence="2">Peptide/nickel transport system substrate-binding protein</fullName>
    </submittedName>
</protein>
<feature type="domain" description="Solute-binding protein family 5" evidence="1">
    <location>
        <begin position="116"/>
        <end position="501"/>
    </location>
</feature>
<evidence type="ECO:0000313" key="3">
    <source>
        <dbReference type="Proteomes" id="UP000321617"/>
    </source>
</evidence>
<dbReference type="InterPro" id="IPR030678">
    <property type="entry name" value="Peptide/Ni-bd"/>
</dbReference>
<organism evidence="2 3">
    <name type="scientific">Stackebrandtia albiflava</name>
    <dbReference type="NCBI Taxonomy" id="406432"/>
    <lineage>
        <taxon>Bacteria</taxon>
        <taxon>Bacillati</taxon>
        <taxon>Actinomycetota</taxon>
        <taxon>Actinomycetes</taxon>
        <taxon>Glycomycetales</taxon>
        <taxon>Glycomycetaceae</taxon>
        <taxon>Stackebrandtia</taxon>
    </lineage>
</organism>
<dbReference type="Gene3D" id="3.40.190.10">
    <property type="entry name" value="Periplasmic binding protein-like II"/>
    <property type="match status" value="1"/>
</dbReference>